<keyword evidence="3" id="KW-1185">Reference proteome</keyword>
<keyword evidence="1" id="KW-0732">Signal</keyword>
<proteinExistence type="predicted"/>
<organism evidence="2 3">
    <name type="scientific">Cryomyces antarcticus</name>
    <dbReference type="NCBI Taxonomy" id="329879"/>
    <lineage>
        <taxon>Eukaryota</taxon>
        <taxon>Fungi</taxon>
        <taxon>Dikarya</taxon>
        <taxon>Ascomycota</taxon>
        <taxon>Pezizomycotina</taxon>
        <taxon>Dothideomycetes</taxon>
        <taxon>Dothideomycetes incertae sedis</taxon>
        <taxon>Cryomyces</taxon>
    </lineage>
</organism>
<evidence type="ECO:0008006" key="4">
    <source>
        <dbReference type="Google" id="ProtNLM"/>
    </source>
</evidence>
<feature type="signal peptide" evidence="1">
    <location>
        <begin position="1"/>
        <end position="24"/>
    </location>
</feature>
<dbReference type="EMBL" id="JAVRRA010027148">
    <property type="protein sequence ID" value="KAK5069078.1"/>
    <property type="molecule type" value="Genomic_DNA"/>
</dbReference>
<evidence type="ECO:0000313" key="2">
    <source>
        <dbReference type="EMBL" id="KAK5069078.1"/>
    </source>
</evidence>
<evidence type="ECO:0000313" key="3">
    <source>
        <dbReference type="Proteomes" id="UP001357485"/>
    </source>
</evidence>
<comment type="caution">
    <text evidence="2">The sequence shown here is derived from an EMBL/GenBank/DDBJ whole genome shotgun (WGS) entry which is preliminary data.</text>
</comment>
<dbReference type="Proteomes" id="UP001357485">
    <property type="component" value="Unassembled WGS sequence"/>
</dbReference>
<feature type="chain" id="PRO_5046105132" description="Ubiquitin 3 binding protein But2 C-terminal domain-containing protein" evidence="1">
    <location>
        <begin position="25"/>
        <end position="130"/>
    </location>
</feature>
<sequence length="130" mass="13261">MGPLINKFATFVGATAALAAFTNAHMIMKTPTPFGASTLNNSPLNNVARGSANSDYPCKQRSGVYDITTMNTMAVGAPQVLTFSGSASHDGGSCQLSVSLDKEPTANSTFKVIQSYIGGCPTSSTSGGSS</sequence>
<reference evidence="2 3" key="1">
    <citation type="submission" date="2023-08" db="EMBL/GenBank/DDBJ databases">
        <title>Black Yeasts Isolated from many extreme environments.</title>
        <authorList>
            <person name="Coleine C."/>
            <person name="Stajich J.E."/>
            <person name="Selbmann L."/>
        </authorList>
    </citation>
    <scope>NUCLEOTIDE SEQUENCE [LARGE SCALE GENOMIC DNA]</scope>
    <source>
        <strain evidence="2 3">CCFEE 536</strain>
    </source>
</reference>
<dbReference type="PANTHER" id="PTHR36182">
    <property type="entry name" value="PROTEIN, PUTATIVE (AFU_ORTHOLOGUE AFUA_6G10930)-RELATED"/>
    <property type="match status" value="1"/>
</dbReference>
<evidence type="ECO:0000256" key="1">
    <source>
        <dbReference type="SAM" id="SignalP"/>
    </source>
</evidence>
<protein>
    <recommendedName>
        <fullName evidence="4">Ubiquitin 3 binding protein But2 C-terminal domain-containing protein</fullName>
    </recommendedName>
</protein>
<accession>A0ABR0JTP7</accession>
<dbReference type="Gene3D" id="2.70.50.70">
    <property type="match status" value="1"/>
</dbReference>
<gene>
    <name evidence="2" type="ORF">LTR16_009581</name>
</gene>
<feature type="non-terminal residue" evidence="2">
    <location>
        <position position="130"/>
    </location>
</feature>
<dbReference type="PANTHER" id="PTHR36182:SF2">
    <property type="entry name" value="LYTIC POLYSACCHARIDE MONOOXYGENASE"/>
    <property type="match status" value="1"/>
</dbReference>
<name>A0ABR0JTP7_9PEZI</name>